<dbReference type="SMART" id="SM00382">
    <property type="entry name" value="AAA"/>
    <property type="match status" value="1"/>
</dbReference>
<feature type="region of interest" description="Disordered" evidence="1">
    <location>
        <begin position="495"/>
        <end position="524"/>
    </location>
</feature>
<dbReference type="Pfam" id="PF01636">
    <property type="entry name" value="APH"/>
    <property type="match status" value="1"/>
</dbReference>
<proteinExistence type="predicted"/>
<sequence>MNSPASSDDAQCPEALAFLTDPATHGLDAEAIRVVRTHISVVVLAGAAAYKLKRPVRLPYLDFSTLALRRAACDTELALNRRTAPALYRRVRTITRGPDGRLAFDGAGEPIEAVLEMARFDENTLFDRMAAAHRLTPDLMERLAGVIAAFHAEAAPAAPADAVSDLRRVLDANARAFAHAPSVAPEAAAALDLQLRQCLDRLAPRVLARARAGQVRRCHGDLHLRNICLVDGEPTLFDCLEFDEALATIDVLYDLAFVLMDLQARGEPALANFLYNRYLDAAPQRDGVALLPFFMALRAQVRAHVAAQQSTRDGDAAADEARAYVALARSLLAPRPARLVAVGGPSGSGKSTVAAAIAHAIGPAPGARVISSDRVRKRLHGVSALTRLPPQAYEAAVSQRVYAAALEEAAAMLAQGGAVVADAVFDRADSRAALVRCARNAGVPFDGVWLWAPRTELERRVAARRNDPSDATLAVLDRQLAGIDAPDDWHAIAPRTAEAERPPGLETTVAEVQRRLGDAAPVRD</sequence>
<name>A0A261SEU3_9BORD</name>
<evidence type="ECO:0000259" key="2">
    <source>
        <dbReference type="SMART" id="SM00382"/>
    </source>
</evidence>
<dbReference type="Pfam" id="PF13671">
    <property type="entry name" value="AAA_33"/>
    <property type="match status" value="1"/>
</dbReference>
<dbReference type="InterPro" id="IPR052732">
    <property type="entry name" value="Cell-binding_unc_protein"/>
</dbReference>
<dbReference type="SUPFAM" id="SSF52540">
    <property type="entry name" value="P-loop containing nucleoside triphosphate hydrolases"/>
    <property type="match status" value="1"/>
</dbReference>
<keyword evidence="3" id="KW-0808">Transferase</keyword>
<feature type="domain" description="AAA+ ATPase" evidence="2">
    <location>
        <begin position="336"/>
        <end position="472"/>
    </location>
</feature>
<evidence type="ECO:0000313" key="4">
    <source>
        <dbReference type="Proteomes" id="UP000217005"/>
    </source>
</evidence>
<dbReference type="InterPro" id="IPR027417">
    <property type="entry name" value="P-loop_NTPase"/>
</dbReference>
<dbReference type="EMBL" id="NEVL01000003">
    <property type="protein sequence ID" value="OZI35914.1"/>
    <property type="molecule type" value="Genomic_DNA"/>
</dbReference>
<dbReference type="Gene3D" id="3.40.50.300">
    <property type="entry name" value="P-loop containing nucleotide triphosphate hydrolases"/>
    <property type="match status" value="1"/>
</dbReference>
<protein>
    <submittedName>
        <fullName evidence="3">Aminoglycoside phosphotransferase</fullName>
    </submittedName>
</protein>
<comment type="caution">
    <text evidence="3">The sequence shown here is derived from an EMBL/GenBank/DDBJ whole genome shotgun (WGS) entry which is preliminary data.</text>
</comment>
<organism evidence="3 4">
    <name type="scientific">Bordetella genomosp. 1</name>
    <dbReference type="NCBI Taxonomy" id="1395607"/>
    <lineage>
        <taxon>Bacteria</taxon>
        <taxon>Pseudomonadati</taxon>
        <taxon>Pseudomonadota</taxon>
        <taxon>Betaproteobacteria</taxon>
        <taxon>Burkholderiales</taxon>
        <taxon>Alcaligenaceae</taxon>
        <taxon>Bordetella</taxon>
    </lineage>
</organism>
<dbReference type="InterPro" id="IPR003593">
    <property type="entry name" value="AAA+_ATPase"/>
</dbReference>
<dbReference type="RefSeq" id="WP_094826722.1">
    <property type="nucleotide sequence ID" value="NZ_NEVL01000003.1"/>
</dbReference>
<gene>
    <name evidence="3" type="ORF">CEG14_12780</name>
</gene>
<dbReference type="SUPFAM" id="SSF56112">
    <property type="entry name" value="Protein kinase-like (PK-like)"/>
    <property type="match status" value="1"/>
</dbReference>
<dbReference type="PANTHER" id="PTHR43883:SF1">
    <property type="entry name" value="GLUCONOKINASE"/>
    <property type="match status" value="1"/>
</dbReference>
<dbReference type="PANTHER" id="PTHR43883">
    <property type="entry name" value="SLR0207 PROTEIN"/>
    <property type="match status" value="1"/>
</dbReference>
<dbReference type="InterPro" id="IPR002575">
    <property type="entry name" value="Aminoglycoside_PTrfase"/>
</dbReference>
<feature type="compositionally biased region" description="Basic and acidic residues" evidence="1">
    <location>
        <begin position="512"/>
        <end position="524"/>
    </location>
</feature>
<dbReference type="Proteomes" id="UP000217005">
    <property type="component" value="Unassembled WGS sequence"/>
</dbReference>
<reference evidence="3 4" key="1">
    <citation type="submission" date="2017-05" db="EMBL/GenBank/DDBJ databases">
        <title>Complete and WGS of Bordetella genogroups.</title>
        <authorList>
            <person name="Spilker T."/>
            <person name="LiPuma J."/>
        </authorList>
    </citation>
    <scope>NUCLEOTIDE SEQUENCE [LARGE SCALE GENOMIC DNA]</scope>
    <source>
        <strain evidence="3 4">AU17610</strain>
    </source>
</reference>
<dbReference type="AlphaFoldDB" id="A0A261SEU3"/>
<accession>A0A261SEU3</accession>
<dbReference type="Gene3D" id="3.90.1200.10">
    <property type="match status" value="1"/>
</dbReference>
<dbReference type="GO" id="GO:0016740">
    <property type="term" value="F:transferase activity"/>
    <property type="evidence" value="ECO:0007669"/>
    <property type="project" value="UniProtKB-KW"/>
</dbReference>
<dbReference type="OrthoDB" id="9810277at2"/>
<evidence type="ECO:0000313" key="3">
    <source>
        <dbReference type="EMBL" id="OZI35914.1"/>
    </source>
</evidence>
<evidence type="ECO:0000256" key="1">
    <source>
        <dbReference type="SAM" id="MobiDB-lite"/>
    </source>
</evidence>
<dbReference type="InterPro" id="IPR011009">
    <property type="entry name" value="Kinase-like_dom_sf"/>
</dbReference>